<dbReference type="AlphaFoldDB" id="A0A437SAK7"/>
<organism evidence="2 3">
    <name type="scientific">Anaerosphaera multitolerans</name>
    <dbReference type="NCBI Taxonomy" id="2487351"/>
    <lineage>
        <taxon>Bacteria</taxon>
        <taxon>Bacillati</taxon>
        <taxon>Bacillota</taxon>
        <taxon>Tissierellia</taxon>
        <taxon>Tissierellales</taxon>
        <taxon>Peptoniphilaceae</taxon>
        <taxon>Anaerosphaera</taxon>
    </lineage>
</organism>
<feature type="domain" description="DUF7768" evidence="1">
    <location>
        <begin position="37"/>
        <end position="134"/>
    </location>
</feature>
<protein>
    <submittedName>
        <fullName evidence="2">DUF4406 domain-containing protein</fullName>
    </submittedName>
</protein>
<dbReference type="EMBL" id="RLIH01000001">
    <property type="protein sequence ID" value="RVU55808.1"/>
    <property type="molecule type" value="Genomic_DNA"/>
</dbReference>
<evidence type="ECO:0000313" key="3">
    <source>
        <dbReference type="Proteomes" id="UP000288812"/>
    </source>
</evidence>
<dbReference type="Pfam" id="PF24963">
    <property type="entry name" value="DUF7768"/>
    <property type="match status" value="1"/>
</dbReference>
<proteinExistence type="predicted"/>
<dbReference type="InterPro" id="IPR056670">
    <property type="entry name" value="DUF7768"/>
</dbReference>
<dbReference type="Proteomes" id="UP000288812">
    <property type="component" value="Unassembled WGS sequence"/>
</dbReference>
<sequence length="144" mass="16551">MGINKFNAEGYHDPTPHKALSNITREEKAAAKAAFKPLVYICSPFSGDIENNNKRTRAFCRFALDKGNIPLAPHLLFPQFMDDNNEQERDLAIFMDIILMGKCQEVWVLGDVISRGMSIEIEKAKKRRQPVRYFNKDFEEVESL</sequence>
<name>A0A437SAK7_9FIRM</name>
<gene>
    <name evidence="2" type="ORF">EF514_00925</name>
</gene>
<dbReference type="OrthoDB" id="9807423at2"/>
<accession>A0A437SAK7</accession>
<reference evidence="2 3" key="1">
    <citation type="submission" date="2018-11" db="EMBL/GenBank/DDBJ databases">
        <title>Genome sequencing and assembly of Anaerosphaera sp. nov., GS7-6-2.</title>
        <authorList>
            <person name="Rettenmaier R."/>
            <person name="Liebl W."/>
            <person name="Zverlov V."/>
        </authorList>
    </citation>
    <scope>NUCLEOTIDE SEQUENCE [LARGE SCALE GENOMIC DNA]</scope>
    <source>
        <strain evidence="2 3">GS7-6-2</strain>
    </source>
</reference>
<keyword evidence="3" id="KW-1185">Reference proteome</keyword>
<dbReference type="RefSeq" id="WP_127722880.1">
    <property type="nucleotide sequence ID" value="NZ_RLIH01000001.1"/>
</dbReference>
<dbReference type="Gene3D" id="3.40.50.10400">
    <property type="entry name" value="Hypothetical protein PA1492"/>
    <property type="match status" value="1"/>
</dbReference>
<comment type="caution">
    <text evidence="2">The sequence shown here is derived from an EMBL/GenBank/DDBJ whole genome shotgun (WGS) entry which is preliminary data.</text>
</comment>
<evidence type="ECO:0000313" key="2">
    <source>
        <dbReference type="EMBL" id="RVU55808.1"/>
    </source>
</evidence>
<evidence type="ECO:0000259" key="1">
    <source>
        <dbReference type="Pfam" id="PF24963"/>
    </source>
</evidence>